<dbReference type="PANTHER" id="PTHR24023:SF1082">
    <property type="entry name" value="COLLAGEN TRIPLE HELIX REPEAT"/>
    <property type="match status" value="1"/>
</dbReference>
<dbReference type="InterPro" id="IPR000885">
    <property type="entry name" value="Fib_collagen_C"/>
</dbReference>
<dbReference type="GO" id="GO:0030198">
    <property type="term" value="P:extracellular matrix organization"/>
    <property type="evidence" value="ECO:0007669"/>
    <property type="project" value="TreeGrafter"/>
</dbReference>
<comment type="caution">
    <text evidence="12">The sequence shown here is derived from an EMBL/GenBank/DDBJ whole genome shotgun (WGS) entry which is preliminary data.</text>
</comment>
<feature type="region of interest" description="Disordered" evidence="10">
    <location>
        <begin position="872"/>
        <end position="899"/>
    </location>
</feature>
<keyword evidence="5" id="KW-0677">Repeat</keyword>
<dbReference type="Proteomes" id="UP001221898">
    <property type="component" value="Unassembled WGS sequence"/>
</dbReference>
<feature type="compositionally biased region" description="Gly residues" evidence="10">
    <location>
        <begin position="485"/>
        <end position="494"/>
    </location>
</feature>
<keyword evidence="8" id="KW-1015">Disulfide bond</keyword>
<feature type="region of interest" description="Disordered" evidence="10">
    <location>
        <begin position="603"/>
        <end position="638"/>
    </location>
</feature>
<feature type="compositionally biased region" description="Gly residues" evidence="10">
    <location>
        <begin position="428"/>
        <end position="446"/>
    </location>
</feature>
<feature type="compositionally biased region" description="Low complexity" evidence="10">
    <location>
        <begin position="468"/>
        <end position="484"/>
    </location>
</feature>
<dbReference type="Gene3D" id="2.60.120.1000">
    <property type="match status" value="1"/>
</dbReference>
<evidence type="ECO:0000313" key="12">
    <source>
        <dbReference type="EMBL" id="KAJ8371959.1"/>
    </source>
</evidence>
<dbReference type="GO" id="GO:0005615">
    <property type="term" value="C:extracellular space"/>
    <property type="evidence" value="ECO:0007669"/>
    <property type="project" value="TreeGrafter"/>
</dbReference>
<dbReference type="GO" id="GO:0031012">
    <property type="term" value="C:extracellular matrix"/>
    <property type="evidence" value="ECO:0007669"/>
    <property type="project" value="TreeGrafter"/>
</dbReference>
<dbReference type="PROSITE" id="PS51461">
    <property type="entry name" value="NC1_FIB"/>
    <property type="match status" value="1"/>
</dbReference>
<evidence type="ECO:0000256" key="10">
    <source>
        <dbReference type="SAM" id="MobiDB-lite"/>
    </source>
</evidence>
<sequence length="1203" mass="126900">MSTRGAIRVKLESPVNLENVDPLGLRARAGSPELLASPGSKDTEGTQVWMGQRERAELLEPRVKEVLLVRMALPGLWAQEVCLVRGAVQVPQEQLVLVEMMVCPALLVLRDPLVLLELLDSLVLQVLRVKLVPLALVGLKGHKDPEESQEPQDLLAQLALVVTLVPMASLAPKALLVLPVLQAPLVSLAPAGPQDLRELPALSGPRDSRVTPVSQGSREKLDLKESLVLPVPKVLQAQLERRESEAREESQVQPGPSDLLAREVLPVTVVSQVRMGWLVPRAPLVSGDPQVLVDPRELTVILVALENLACQEPGVLLVALEMLVLKAKLALLVLLVRTVVLAPLVPREPTAGDVIIYELCITVQGEAGKGGEKGLVGAPGLRGLSGKDGETGAAGPPGPAGPAGERGEQGQPGPSGFQGLPGPPGPPGEGGKPGDQGVPGEGGAAGAVGPRGERGFPGERGGAGPQGLQGPRGLPGTPGTDGPKGAIGPGGSAGAQGPPGLQGMPGERGASGISGPKGDRGDNGEKGPEGAPGKDGSRGLTGPIGPPGPAGPNGQKGESGPSGPSGAAGARGAPGDRGETGPPDPLGSLAHLVPMASLEPRESWARAGRRVTQVPPAPRDPQGPLDHRARPAFSDPKEHVVPKAPQVQPVSLVLLAELELQAPTVTLVLQALLVPLVKTALRVCAVTVALQDGRETLGCAGLREPQERKERLEKMVPLVPMAPQDSVERGGSLAFLDLLVNQASKALQGNLEERAPPAPMGLRAEMAQQESRVIAVTQVLLAPLEPQALLVPPVPSAPQANRETEESLALKDPQGLQVQLEPEEWLDPKDHVETRVRRARQAREDRRATEDSPACRVCPDLPAPQVTRVLQDLPDPVEQRDPLAQSVPEGRTERTASPDPLDLLVPAVALEKLDLPVPQVTLAPGPPGPPGPGIDMSAFAGLSQLEKSPDPLRYMRADQAAGSLRQHDAEVDATLKSLNNQIENIRSPEGSRKNPARTCRDLKLCHPDWKSGDYWIDPNQGCTVDAIKVFCNMETGESCVYPKPASIPRKNWWSSKSKERKHIYFGETMNGGFHFSYGDDSLAPNTASVQLTFLRLLSTEGSQSLTYHCRNSVAYMDEATGNLKKAVLLQGSNDVELRAEGNSRFTYSVLEDGCTKHTGQWGKTVIEYKTQKTSRLPIVDIAPLDIGGAGQEFGLDIGPACFL</sequence>
<dbReference type="EMBL" id="JAINUG010000422">
    <property type="protein sequence ID" value="KAJ8371959.1"/>
    <property type="molecule type" value="Genomic_DNA"/>
</dbReference>
<feature type="compositionally biased region" description="Gly residues" evidence="10">
    <location>
        <begin position="458"/>
        <end position="467"/>
    </location>
</feature>
<name>A0AAD7W1P1_9TELE</name>
<keyword evidence="4" id="KW-0479">Metal-binding</keyword>
<keyword evidence="7" id="KW-0176">Collagen</keyword>
<feature type="domain" description="Fibrillar collagen NC1" evidence="11">
    <location>
        <begin position="969"/>
        <end position="1203"/>
    </location>
</feature>
<evidence type="ECO:0000256" key="2">
    <source>
        <dbReference type="ARBA" id="ARBA00022525"/>
    </source>
</evidence>
<evidence type="ECO:0000256" key="8">
    <source>
        <dbReference type="ARBA" id="ARBA00023157"/>
    </source>
</evidence>
<keyword evidence="2" id="KW-0964">Secreted</keyword>
<evidence type="ECO:0000256" key="4">
    <source>
        <dbReference type="ARBA" id="ARBA00022723"/>
    </source>
</evidence>
<feature type="compositionally biased region" description="Low complexity" evidence="10">
    <location>
        <begin position="552"/>
        <end position="573"/>
    </location>
</feature>
<gene>
    <name evidence="12" type="ORF">AAFF_G00298320</name>
</gene>
<feature type="compositionally biased region" description="Low complexity" evidence="10">
    <location>
        <begin position="409"/>
        <end position="420"/>
    </location>
</feature>
<evidence type="ECO:0000256" key="9">
    <source>
        <dbReference type="ARBA" id="ARBA00023278"/>
    </source>
</evidence>
<proteinExistence type="predicted"/>
<accession>A0AAD7W1P1</accession>
<keyword evidence="9" id="KW-0379">Hydroxylation</keyword>
<dbReference type="InterPro" id="IPR008160">
    <property type="entry name" value="Collagen"/>
</dbReference>
<evidence type="ECO:0000313" key="13">
    <source>
        <dbReference type="Proteomes" id="UP001221898"/>
    </source>
</evidence>
<dbReference type="AlphaFoldDB" id="A0AAD7W1P1"/>
<feature type="compositionally biased region" description="Basic and acidic residues" evidence="10">
    <location>
        <begin position="826"/>
        <end position="850"/>
    </location>
</feature>
<evidence type="ECO:0000256" key="1">
    <source>
        <dbReference type="ARBA" id="ARBA00004498"/>
    </source>
</evidence>
<dbReference type="InterPro" id="IPR050149">
    <property type="entry name" value="Collagen_superfamily"/>
</dbReference>
<feature type="region of interest" description="Disordered" evidence="10">
    <location>
        <begin position="822"/>
        <end position="860"/>
    </location>
</feature>
<feature type="compositionally biased region" description="Basic and acidic residues" evidence="10">
    <location>
        <begin position="625"/>
        <end position="638"/>
    </location>
</feature>
<dbReference type="Pfam" id="PF01391">
    <property type="entry name" value="Collagen"/>
    <property type="match status" value="1"/>
</dbReference>
<organism evidence="12 13">
    <name type="scientific">Aldrovandia affinis</name>
    <dbReference type="NCBI Taxonomy" id="143900"/>
    <lineage>
        <taxon>Eukaryota</taxon>
        <taxon>Metazoa</taxon>
        <taxon>Chordata</taxon>
        <taxon>Craniata</taxon>
        <taxon>Vertebrata</taxon>
        <taxon>Euteleostomi</taxon>
        <taxon>Actinopterygii</taxon>
        <taxon>Neopterygii</taxon>
        <taxon>Teleostei</taxon>
        <taxon>Notacanthiformes</taxon>
        <taxon>Halosauridae</taxon>
        <taxon>Aldrovandia</taxon>
    </lineage>
</organism>
<evidence type="ECO:0000256" key="6">
    <source>
        <dbReference type="ARBA" id="ARBA00022837"/>
    </source>
</evidence>
<keyword evidence="13" id="KW-1185">Reference proteome</keyword>
<feature type="compositionally biased region" description="Basic and acidic residues" evidence="10">
    <location>
        <begin position="517"/>
        <end position="528"/>
    </location>
</feature>
<dbReference type="SMART" id="SM00038">
    <property type="entry name" value="COLFI"/>
    <property type="match status" value="1"/>
</dbReference>
<evidence type="ECO:0000256" key="7">
    <source>
        <dbReference type="ARBA" id="ARBA00023119"/>
    </source>
</evidence>
<keyword evidence="3" id="KW-0272">Extracellular matrix</keyword>
<feature type="region of interest" description="Disordered" evidence="10">
    <location>
        <begin position="197"/>
        <end position="217"/>
    </location>
</feature>
<evidence type="ECO:0000256" key="3">
    <source>
        <dbReference type="ARBA" id="ARBA00022530"/>
    </source>
</evidence>
<dbReference type="Pfam" id="PF01410">
    <property type="entry name" value="COLFI"/>
    <property type="match status" value="1"/>
</dbReference>
<keyword evidence="6" id="KW-0106">Calcium</keyword>
<dbReference type="FunFam" id="2.60.120.1000:FF:000001">
    <property type="entry name" value="Collagen alpha-1 type I chain"/>
    <property type="match status" value="1"/>
</dbReference>
<evidence type="ECO:0000256" key="5">
    <source>
        <dbReference type="ARBA" id="ARBA00022737"/>
    </source>
</evidence>
<protein>
    <recommendedName>
        <fullName evidence="11">Fibrillar collagen NC1 domain-containing protein</fullName>
    </recommendedName>
</protein>
<dbReference type="GO" id="GO:0030020">
    <property type="term" value="F:extracellular matrix structural constituent conferring tensile strength"/>
    <property type="evidence" value="ECO:0007669"/>
    <property type="project" value="TreeGrafter"/>
</dbReference>
<dbReference type="PANTHER" id="PTHR24023">
    <property type="entry name" value="COLLAGEN ALPHA"/>
    <property type="match status" value="1"/>
</dbReference>
<evidence type="ECO:0000259" key="11">
    <source>
        <dbReference type="PROSITE" id="PS51461"/>
    </source>
</evidence>
<feature type="compositionally biased region" description="Low complexity" evidence="10">
    <location>
        <begin position="495"/>
        <end position="505"/>
    </location>
</feature>
<feature type="region of interest" description="Disordered" evidence="10">
    <location>
        <begin position="371"/>
        <end position="590"/>
    </location>
</feature>
<reference evidence="12" key="1">
    <citation type="journal article" date="2023" name="Science">
        <title>Genome structures resolve the early diversification of teleost fishes.</title>
        <authorList>
            <person name="Parey E."/>
            <person name="Louis A."/>
            <person name="Montfort J."/>
            <person name="Bouchez O."/>
            <person name="Roques C."/>
            <person name="Iampietro C."/>
            <person name="Lluch J."/>
            <person name="Castinel A."/>
            <person name="Donnadieu C."/>
            <person name="Desvignes T."/>
            <person name="Floi Bucao C."/>
            <person name="Jouanno E."/>
            <person name="Wen M."/>
            <person name="Mejri S."/>
            <person name="Dirks R."/>
            <person name="Jansen H."/>
            <person name="Henkel C."/>
            <person name="Chen W.J."/>
            <person name="Zahm M."/>
            <person name="Cabau C."/>
            <person name="Klopp C."/>
            <person name="Thompson A.W."/>
            <person name="Robinson-Rechavi M."/>
            <person name="Braasch I."/>
            <person name="Lecointre G."/>
            <person name="Bobe J."/>
            <person name="Postlethwait J.H."/>
            <person name="Berthelot C."/>
            <person name="Roest Crollius H."/>
            <person name="Guiguen Y."/>
        </authorList>
    </citation>
    <scope>NUCLEOTIDE SEQUENCE</scope>
    <source>
        <strain evidence="12">NC1722</strain>
    </source>
</reference>
<dbReference type="GO" id="GO:0046872">
    <property type="term" value="F:metal ion binding"/>
    <property type="evidence" value="ECO:0007669"/>
    <property type="project" value="UniProtKB-KW"/>
</dbReference>
<comment type="subcellular location">
    <subcellularLocation>
        <location evidence="1">Secreted</location>
        <location evidence="1">Extracellular space</location>
        <location evidence="1">Extracellular matrix</location>
    </subcellularLocation>
</comment>
<dbReference type="GO" id="GO:0005581">
    <property type="term" value="C:collagen trimer"/>
    <property type="evidence" value="ECO:0007669"/>
    <property type="project" value="UniProtKB-KW"/>
</dbReference>